<dbReference type="AlphaFoldDB" id="A0A821IPA5"/>
<feature type="non-terminal residue" evidence="1">
    <location>
        <position position="1"/>
    </location>
</feature>
<protein>
    <submittedName>
        <fullName evidence="1">Uncharacterized protein</fullName>
    </submittedName>
</protein>
<evidence type="ECO:0000313" key="1">
    <source>
        <dbReference type="EMBL" id="CAF4704750.1"/>
    </source>
</evidence>
<name>A0A821IPA5_9BILA</name>
<organism evidence="1 2">
    <name type="scientific">Rotaria magnacalcarata</name>
    <dbReference type="NCBI Taxonomy" id="392030"/>
    <lineage>
        <taxon>Eukaryota</taxon>
        <taxon>Metazoa</taxon>
        <taxon>Spiralia</taxon>
        <taxon>Gnathifera</taxon>
        <taxon>Rotifera</taxon>
        <taxon>Eurotatoria</taxon>
        <taxon>Bdelloidea</taxon>
        <taxon>Philodinida</taxon>
        <taxon>Philodinidae</taxon>
        <taxon>Rotaria</taxon>
    </lineage>
</organism>
<gene>
    <name evidence="1" type="ORF">OVN521_LOCUS48523</name>
</gene>
<keyword evidence="2" id="KW-1185">Reference proteome</keyword>
<proteinExistence type="predicted"/>
<comment type="caution">
    <text evidence="1">The sequence shown here is derived from an EMBL/GenBank/DDBJ whole genome shotgun (WGS) entry which is preliminary data.</text>
</comment>
<accession>A0A821IPA5</accession>
<dbReference type="Proteomes" id="UP000663866">
    <property type="component" value="Unassembled WGS sequence"/>
</dbReference>
<evidence type="ECO:0000313" key="2">
    <source>
        <dbReference type="Proteomes" id="UP000663866"/>
    </source>
</evidence>
<reference evidence="1" key="1">
    <citation type="submission" date="2021-02" db="EMBL/GenBank/DDBJ databases">
        <authorList>
            <person name="Nowell W R."/>
        </authorList>
    </citation>
    <scope>NUCLEOTIDE SEQUENCE</scope>
</reference>
<sequence>ARCSFDESLILSDGFENVGINVVTLIGLVGVTSMFGE</sequence>
<dbReference type="EMBL" id="CAJOBG010101424">
    <property type="protein sequence ID" value="CAF4704750.1"/>
    <property type="molecule type" value="Genomic_DNA"/>
</dbReference>